<keyword evidence="3" id="KW-1185">Reference proteome</keyword>
<dbReference type="InterPro" id="IPR001387">
    <property type="entry name" value="Cro/C1-type_HTH"/>
</dbReference>
<evidence type="ECO:0000259" key="1">
    <source>
        <dbReference type="PROSITE" id="PS50943"/>
    </source>
</evidence>
<dbReference type="Gene3D" id="1.10.260.40">
    <property type="entry name" value="lambda repressor-like DNA-binding domains"/>
    <property type="match status" value="1"/>
</dbReference>
<dbReference type="SUPFAM" id="SSF47413">
    <property type="entry name" value="lambda repressor-like DNA-binding domains"/>
    <property type="match status" value="1"/>
</dbReference>
<dbReference type="Proteomes" id="UP001251870">
    <property type="component" value="Unassembled WGS sequence"/>
</dbReference>
<protein>
    <submittedName>
        <fullName evidence="2">Helix-turn-helix transcriptional regulator</fullName>
    </submittedName>
</protein>
<feature type="domain" description="HTH cro/C1-type" evidence="1">
    <location>
        <begin position="40"/>
        <end position="86"/>
    </location>
</feature>
<dbReference type="SMART" id="SM00530">
    <property type="entry name" value="HTH_XRE"/>
    <property type="match status" value="1"/>
</dbReference>
<name>A0ABU2DQ19_9MICC</name>
<dbReference type="RefSeq" id="WP_310547543.1">
    <property type="nucleotide sequence ID" value="NZ_JAVKGR010000002.1"/>
</dbReference>
<dbReference type="Pfam" id="PF01381">
    <property type="entry name" value="HTH_3"/>
    <property type="match status" value="1"/>
</dbReference>
<dbReference type="PROSITE" id="PS50943">
    <property type="entry name" value="HTH_CROC1"/>
    <property type="match status" value="1"/>
</dbReference>
<gene>
    <name evidence="2" type="ORF">RIL96_03120</name>
</gene>
<evidence type="ECO:0000313" key="2">
    <source>
        <dbReference type="EMBL" id="MDR8018554.1"/>
    </source>
</evidence>
<dbReference type="InterPro" id="IPR010982">
    <property type="entry name" value="Lambda_DNA-bd_dom_sf"/>
</dbReference>
<sequence length="117" mass="12816">MRLSDLKSHDEVVRERRAVDPAYAAEADRLRLAGAVSVVVVRHRAEQGLSQTGLAKVLGWTQARVARLERGDVIPSMRTLEPLARAGILEVHLTRDGAAVEQLVECKRSDRGPSPIS</sequence>
<accession>A0ABU2DQ19</accession>
<reference evidence="2 3" key="1">
    <citation type="submission" date="2023-09" db="EMBL/GenBank/DDBJ databases">
        <title>Description of three actinobacteria isolated from air of manufacturing shop in a pharmaceutical factory.</title>
        <authorList>
            <person name="Zhang D.-F."/>
        </authorList>
    </citation>
    <scope>NUCLEOTIDE SEQUENCE [LARGE SCALE GENOMIC DNA]</scope>
    <source>
        <strain evidence="2 3">LY-0111</strain>
    </source>
</reference>
<proteinExistence type="predicted"/>
<evidence type="ECO:0000313" key="3">
    <source>
        <dbReference type="Proteomes" id="UP001251870"/>
    </source>
</evidence>
<comment type="caution">
    <text evidence="2">The sequence shown here is derived from an EMBL/GenBank/DDBJ whole genome shotgun (WGS) entry which is preliminary data.</text>
</comment>
<organism evidence="2 3">
    <name type="scientific">Nesterenkonia aerolata</name>
    <dbReference type="NCBI Taxonomy" id="3074079"/>
    <lineage>
        <taxon>Bacteria</taxon>
        <taxon>Bacillati</taxon>
        <taxon>Actinomycetota</taxon>
        <taxon>Actinomycetes</taxon>
        <taxon>Micrococcales</taxon>
        <taxon>Micrococcaceae</taxon>
        <taxon>Nesterenkonia</taxon>
    </lineage>
</organism>
<dbReference type="CDD" id="cd00093">
    <property type="entry name" value="HTH_XRE"/>
    <property type="match status" value="1"/>
</dbReference>
<dbReference type="EMBL" id="JAVKGR010000002">
    <property type="protein sequence ID" value="MDR8018554.1"/>
    <property type="molecule type" value="Genomic_DNA"/>
</dbReference>